<dbReference type="NCBIfam" id="TIGR01444">
    <property type="entry name" value="fkbM_fam"/>
    <property type="match status" value="1"/>
</dbReference>
<dbReference type="GO" id="GO:0008168">
    <property type="term" value="F:methyltransferase activity"/>
    <property type="evidence" value="ECO:0007669"/>
    <property type="project" value="UniProtKB-KW"/>
</dbReference>
<protein>
    <submittedName>
        <fullName evidence="2">FkbM family methyltransferase</fullName>
    </submittedName>
</protein>
<dbReference type="InterPro" id="IPR006342">
    <property type="entry name" value="FkbM_mtfrase"/>
</dbReference>
<keyword evidence="2" id="KW-0808">Transferase</keyword>
<dbReference type="InterPro" id="IPR052514">
    <property type="entry name" value="SAM-dependent_MTase"/>
</dbReference>
<gene>
    <name evidence="2" type="ORF">OO017_19780</name>
</gene>
<name>A0ABT3RL71_9BACT</name>
<accession>A0ABT3RL71</accession>
<organism evidence="2 3">
    <name type="scientific">Pontibacter anaerobius</name>
    <dbReference type="NCBI Taxonomy" id="2993940"/>
    <lineage>
        <taxon>Bacteria</taxon>
        <taxon>Pseudomonadati</taxon>
        <taxon>Bacteroidota</taxon>
        <taxon>Cytophagia</taxon>
        <taxon>Cytophagales</taxon>
        <taxon>Hymenobacteraceae</taxon>
        <taxon>Pontibacter</taxon>
    </lineage>
</organism>
<reference evidence="2 3" key="1">
    <citation type="submission" date="2022-11" db="EMBL/GenBank/DDBJ databases">
        <title>The characterization of three novel Bacteroidetes species and genomic analysis of their roles in tidal elemental geochemical cycles.</title>
        <authorList>
            <person name="Ma K.-J."/>
        </authorList>
    </citation>
    <scope>NUCLEOTIDE SEQUENCE [LARGE SCALE GENOMIC DNA]</scope>
    <source>
        <strain evidence="2 3">M82</strain>
    </source>
</reference>
<proteinExistence type="predicted"/>
<dbReference type="Pfam" id="PF05050">
    <property type="entry name" value="Methyltransf_21"/>
    <property type="match status" value="1"/>
</dbReference>
<keyword evidence="3" id="KW-1185">Reference proteome</keyword>
<dbReference type="RefSeq" id="WP_266054441.1">
    <property type="nucleotide sequence ID" value="NZ_JAPFQO010000019.1"/>
</dbReference>
<sequence>METLPHSLKALLVQFVKSFAPSFYWRSHFNFLRQNFREDELHLLPYLCNPKMISVDVGAANGVYTVHMLDYSKSCIAFEPRHDEAHLLKTMLASVTKNALVEAVGLSDKSGEAILKTLIKDLGRSTIEKENSLEDNCGSDRIDVSIPIRTLDEYNLNEVGHIKIDVEGHELSVLKGARRTIINNYPTLLIEIEERHKKHSIEDVSNFLAVLGYSGFFLFDGKVTPLSKFNCKVHQDSKNVGNWRDGYQKKGMYINNFAFIPSSRLDSFLNETSKLMITQ</sequence>
<dbReference type="SUPFAM" id="SSF53335">
    <property type="entry name" value="S-adenosyl-L-methionine-dependent methyltransferases"/>
    <property type="match status" value="1"/>
</dbReference>
<dbReference type="PANTHER" id="PTHR34203:SF15">
    <property type="entry name" value="SLL1173 PROTEIN"/>
    <property type="match status" value="1"/>
</dbReference>
<dbReference type="EMBL" id="JAPFQO010000019">
    <property type="protein sequence ID" value="MCX2742206.1"/>
    <property type="molecule type" value="Genomic_DNA"/>
</dbReference>
<evidence type="ECO:0000313" key="3">
    <source>
        <dbReference type="Proteomes" id="UP001207228"/>
    </source>
</evidence>
<evidence type="ECO:0000259" key="1">
    <source>
        <dbReference type="Pfam" id="PF05050"/>
    </source>
</evidence>
<dbReference type="Proteomes" id="UP001207228">
    <property type="component" value="Unassembled WGS sequence"/>
</dbReference>
<feature type="domain" description="Methyltransferase FkbM" evidence="1">
    <location>
        <begin position="56"/>
        <end position="213"/>
    </location>
</feature>
<dbReference type="InterPro" id="IPR029063">
    <property type="entry name" value="SAM-dependent_MTases_sf"/>
</dbReference>
<keyword evidence="2" id="KW-0489">Methyltransferase</keyword>
<comment type="caution">
    <text evidence="2">The sequence shown here is derived from an EMBL/GenBank/DDBJ whole genome shotgun (WGS) entry which is preliminary data.</text>
</comment>
<dbReference type="GO" id="GO:0032259">
    <property type="term" value="P:methylation"/>
    <property type="evidence" value="ECO:0007669"/>
    <property type="project" value="UniProtKB-KW"/>
</dbReference>
<dbReference type="PANTHER" id="PTHR34203">
    <property type="entry name" value="METHYLTRANSFERASE, FKBM FAMILY PROTEIN"/>
    <property type="match status" value="1"/>
</dbReference>
<evidence type="ECO:0000313" key="2">
    <source>
        <dbReference type="EMBL" id="MCX2742206.1"/>
    </source>
</evidence>
<dbReference type="Gene3D" id="3.40.50.150">
    <property type="entry name" value="Vaccinia Virus protein VP39"/>
    <property type="match status" value="1"/>
</dbReference>